<organism evidence="6">
    <name type="scientific">candidate division WOR-3 bacterium</name>
    <dbReference type="NCBI Taxonomy" id="2052148"/>
    <lineage>
        <taxon>Bacteria</taxon>
        <taxon>Bacteria division WOR-3</taxon>
    </lineage>
</organism>
<dbReference type="Pfam" id="PF17863">
    <property type="entry name" value="AAA_lid_2"/>
    <property type="match status" value="1"/>
</dbReference>
<dbReference type="InterPro" id="IPR011703">
    <property type="entry name" value="ATPase_AAA-3"/>
</dbReference>
<evidence type="ECO:0000256" key="4">
    <source>
        <dbReference type="SAM" id="Phobius"/>
    </source>
</evidence>
<gene>
    <name evidence="6" type="ORF">ENF18_06030</name>
</gene>
<dbReference type="SUPFAM" id="SSF52540">
    <property type="entry name" value="P-loop containing nucleoside triphosphate hydrolases"/>
    <property type="match status" value="1"/>
</dbReference>
<dbReference type="Gene3D" id="1.10.8.80">
    <property type="entry name" value="Magnesium chelatase subunit I, C-Terminal domain"/>
    <property type="match status" value="1"/>
</dbReference>
<name>A0A7C0VB40_UNCW3</name>
<dbReference type="InterPro" id="IPR041628">
    <property type="entry name" value="ChlI/MoxR_AAA_lid"/>
</dbReference>
<dbReference type="CDD" id="cd00009">
    <property type="entry name" value="AAA"/>
    <property type="match status" value="1"/>
</dbReference>
<dbReference type="GO" id="GO:0005524">
    <property type="term" value="F:ATP binding"/>
    <property type="evidence" value="ECO:0007669"/>
    <property type="project" value="UniProtKB-KW"/>
</dbReference>
<dbReference type="InterPro" id="IPR003593">
    <property type="entry name" value="AAA+_ATPase"/>
</dbReference>
<feature type="domain" description="AAA+ ATPase" evidence="5">
    <location>
        <begin position="30"/>
        <end position="173"/>
    </location>
</feature>
<evidence type="ECO:0000256" key="1">
    <source>
        <dbReference type="ARBA" id="ARBA00022741"/>
    </source>
</evidence>
<keyword evidence="2" id="KW-0067">ATP-binding</keyword>
<dbReference type="GO" id="GO:0016887">
    <property type="term" value="F:ATP hydrolysis activity"/>
    <property type="evidence" value="ECO:0007669"/>
    <property type="project" value="InterPro"/>
</dbReference>
<reference evidence="6" key="1">
    <citation type="journal article" date="2020" name="mSystems">
        <title>Genome- and Community-Level Interaction Insights into Carbon Utilization and Element Cycling Functions of Hydrothermarchaeota in Hydrothermal Sediment.</title>
        <authorList>
            <person name="Zhou Z."/>
            <person name="Liu Y."/>
            <person name="Xu W."/>
            <person name="Pan J."/>
            <person name="Luo Z.H."/>
            <person name="Li M."/>
        </authorList>
    </citation>
    <scope>NUCLEOTIDE SEQUENCE [LARGE SCALE GENOMIC DNA]</scope>
    <source>
        <strain evidence="6">HyVt-102</strain>
    </source>
</reference>
<proteinExistence type="inferred from homology"/>
<dbReference type="Proteomes" id="UP000885847">
    <property type="component" value="Unassembled WGS sequence"/>
</dbReference>
<dbReference type="Gene3D" id="3.40.50.300">
    <property type="entry name" value="P-loop containing nucleotide triphosphate hydrolases"/>
    <property type="match status" value="1"/>
</dbReference>
<sequence length="315" mass="35509">MIRERIQKELDRVIIGQKGIIDNLLISIFTGSHTLIIGVPGLAKTLLVNALAKTLGMKFSRIQFTPDLMPADITGTEILQESNGKKEFKFIKGPVFSNLVLADEINRAPPKTQSALLEAMQEKRITFAGKTYRLDEPFIVIATQNPIEQEGTYPLPEAQLDRFMFSLHIDYPEEESERLIVARGIVEDISMVKEVVSKKELKGIKEEIKSMPVSEEVLDIVMNLLKETRPQTSHIDDVKKYVEWGVSPRGGQYLLLGAKARAYLDSRPTPSPEDIKQVVHLVFDHRIITNFLATAEGIKPEDIVDIVVKYVYSHT</sequence>
<evidence type="ECO:0000313" key="6">
    <source>
        <dbReference type="EMBL" id="HDI83332.1"/>
    </source>
</evidence>
<dbReference type="SMART" id="SM00382">
    <property type="entry name" value="AAA"/>
    <property type="match status" value="1"/>
</dbReference>
<comment type="similarity">
    <text evidence="3">Belongs to the MoxR family.</text>
</comment>
<protein>
    <submittedName>
        <fullName evidence="6">AAA family ATPase</fullName>
    </submittedName>
</protein>
<dbReference type="InterPro" id="IPR050764">
    <property type="entry name" value="CbbQ/NirQ/NorQ/GpvN"/>
</dbReference>
<dbReference type="EMBL" id="DQWE01000286">
    <property type="protein sequence ID" value="HDI83332.1"/>
    <property type="molecule type" value="Genomic_DNA"/>
</dbReference>
<evidence type="ECO:0000256" key="2">
    <source>
        <dbReference type="ARBA" id="ARBA00022840"/>
    </source>
</evidence>
<feature type="transmembrane region" description="Helical" evidence="4">
    <location>
        <begin position="20"/>
        <end position="43"/>
    </location>
</feature>
<keyword evidence="1" id="KW-0547">Nucleotide-binding</keyword>
<comment type="caution">
    <text evidence="6">The sequence shown here is derived from an EMBL/GenBank/DDBJ whole genome shotgun (WGS) entry which is preliminary data.</text>
</comment>
<dbReference type="PIRSF" id="PIRSF002849">
    <property type="entry name" value="AAA_ATPase_chaperone_MoxR_prd"/>
    <property type="match status" value="1"/>
</dbReference>
<keyword evidence="4" id="KW-0812">Transmembrane</keyword>
<dbReference type="PANTHER" id="PTHR42759:SF1">
    <property type="entry name" value="MAGNESIUM-CHELATASE SUBUNIT CHLD"/>
    <property type="match status" value="1"/>
</dbReference>
<evidence type="ECO:0000259" key="5">
    <source>
        <dbReference type="SMART" id="SM00382"/>
    </source>
</evidence>
<keyword evidence="4" id="KW-1133">Transmembrane helix</keyword>
<dbReference type="AlphaFoldDB" id="A0A7C0VB40"/>
<dbReference type="FunFam" id="3.40.50.300:FF:000640">
    <property type="entry name" value="MoxR family ATPase"/>
    <property type="match status" value="1"/>
</dbReference>
<dbReference type="PANTHER" id="PTHR42759">
    <property type="entry name" value="MOXR FAMILY PROTEIN"/>
    <property type="match status" value="1"/>
</dbReference>
<evidence type="ECO:0000256" key="3">
    <source>
        <dbReference type="ARBA" id="ARBA00061607"/>
    </source>
</evidence>
<dbReference type="InterPro" id="IPR027417">
    <property type="entry name" value="P-loop_NTPase"/>
</dbReference>
<accession>A0A7C0VB40</accession>
<keyword evidence="4" id="KW-0472">Membrane</keyword>
<dbReference type="Pfam" id="PF07726">
    <property type="entry name" value="AAA_3"/>
    <property type="match status" value="1"/>
</dbReference>